<dbReference type="Proteomes" id="UP000574191">
    <property type="component" value="Unassembled WGS sequence"/>
</dbReference>
<evidence type="ECO:0000256" key="4">
    <source>
        <dbReference type="ARBA" id="ARBA00022843"/>
    </source>
</evidence>
<feature type="compositionally biased region" description="Low complexity" evidence="6">
    <location>
        <begin position="209"/>
        <end position="226"/>
    </location>
</feature>
<name>A0A7L2Q8Q5_9PASS</name>
<feature type="compositionally biased region" description="Low complexity" evidence="6">
    <location>
        <begin position="291"/>
        <end position="301"/>
    </location>
</feature>
<feature type="region of interest" description="Disordered" evidence="6">
    <location>
        <begin position="96"/>
        <end position="233"/>
    </location>
</feature>
<keyword evidence="3" id="KW-0399">Innate immunity</keyword>
<evidence type="ECO:0000313" key="8">
    <source>
        <dbReference type="EMBL" id="NXR92855.1"/>
    </source>
</evidence>
<dbReference type="OrthoDB" id="9909785at2759"/>
<sequence>MGLAEDKVYTHITRNLKKFGTIRVASLADSLTCLVDSDRDELLAREETRGNQAAVFRFYQHLRCRKGWVQDLIQALHQNNAGHLADELQEVYDTWQPRPRSSAPAAPSSLASDAHPTVSSISAQTPSRGPNPAPLAGQPRRDPATGDHPPVLPGAATTTSTDLEARLPVQESLPKKLPEQETPQPVPPGSKFHGGVSDGHGGEGNLSHPAGAVPVPAGTPGVAVPPAVSPEQGRDWLSRRPVCVDNGFFGNANHLHRGTPGLALGRSVPSRDAGATHSPGQPRNEPEESSDISPESPPSLEGAARGVGQQPPNSVPEKQPVPSSGHGEPTGSFVDVRSPLLIQEQFDVERKLVGMLPEHPGS</sequence>
<keyword evidence="4" id="KW-0832">Ubl conjugation</keyword>
<dbReference type="Gene3D" id="1.10.533.10">
    <property type="entry name" value="Death Domain, Fas"/>
    <property type="match status" value="1"/>
</dbReference>
<feature type="domain" description="Caspase recruitment" evidence="7">
    <location>
        <begin position="10"/>
        <end position="91"/>
    </location>
</feature>
<dbReference type="EMBL" id="VYZP01054777">
    <property type="protein sequence ID" value="NXR92855.1"/>
    <property type="molecule type" value="Genomic_DNA"/>
</dbReference>
<evidence type="ECO:0000256" key="2">
    <source>
        <dbReference type="ARBA" id="ARBA00022553"/>
    </source>
</evidence>
<proteinExistence type="predicted"/>
<protein>
    <submittedName>
        <fullName evidence="8">MAVS protein</fullName>
    </submittedName>
</protein>
<dbReference type="GO" id="GO:0045087">
    <property type="term" value="P:innate immune response"/>
    <property type="evidence" value="ECO:0007669"/>
    <property type="project" value="UniProtKB-KW"/>
</dbReference>
<dbReference type="InterPro" id="IPR011029">
    <property type="entry name" value="DEATH-like_dom_sf"/>
</dbReference>
<dbReference type="GO" id="GO:0005737">
    <property type="term" value="C:cytoplasm"/>
    <property type="evidence" value="ECO:0007669"/>
    <property type="project" value="UniProtKB-ARBA"/>
</dbReference>
<evidence type="ECO:0000313" key="9">
    <source>
        <dbReference type="Proteomes" id="UP000574191"/>
    </source>
</evidence>
<evidence type="ECO:0000256" key="5">
    <source>
        <dbReference type="ARBA" id="ARBA00022859"/>
    </source>
</evidence>
<feature type="non-terminal residue" evidence="8">
    <location>
        <position position="1"/>
    </location>
</feature>
<dbReference type="InterPro" id="IPR031964">
    <property type="entry name" value="CARD_dom"/>
</dbReference>
<reference evidence="8 9" key="1">
    <citation type="submission" date="2019-09" db="EMBL/GenBank/DDBJ databases">
        <title>Bird 10,000 Genomes (B10K) Project - Family phase.</title>
        <authorList>
            <person name="Zhang G."/>
        </authorList>
    </citation>
    <scope>NUCLEOTIDE SEQUENCE [LARGE SCALE GENOMIC DNA]</scope>
    <source>
        <strain evidence="8">B10K-DU-002-83</strain>
    </source>
</reference>
<accession>A0A7L2Q8Q5</accession>
<dbReference type="AlphaFoldDB" id="A0A7L2Q8Q5"/>
<feature type="compositionally biased region" description="Low complexity" evidence="6">
    <location>
        <begin position="97"/>
        <end position="116"/>
    </location>
</feature>
<evidence type="ECO:0000256" key="6">
    <source>
        <dbReference type="SAM" id="MobiDB-lite"/>
    </source>
</evidence>
<keyword evidence="9" id="KW-1185">Reference proteome</keyword>
<gene>
    <name evidence="8" type="primary">Mavs</name>
    <name evidence="8" type="ORF">HYPCIN_R04868</name>
</gene>
<organism evidence="8 9">
    <name type="scientific">Hypocryptadius cinnamomeus</name>
    <dbReference type="NCBI Taxonomy" id="589841"/>
    <lineage>
        <taxon>Eukaryota</taxon>
        <taxon>Metazoa</taxon>
        <taxon>Chordata</taxon>
        <taxon>Craniata</taxon>
        <taxon>Vertebrata</taxon>
        <taxon>Euteleostomi</taxon>
        <taxon>Archelosauria</taxon>
        <taxon>Archosauria</taxon>
        <taxon>Dinosauria</taxon>
        <taxon>Saurischia</taxon>
        <taxon>Theropoda</taxon>
        <taxon>Coelurosauria</taxon>
        <taxon>Aves</taxon>
        <taxon>Neognathae</taxon>
        <taxon>Neoaves</taxon>
        <taxon>Telluraves</taxon>
        <taxon>Australaves</taxon>
        <taxon>Passeriformes</taxon>
        <taxon>Sylvioidea</taxon>
        <taxon>Zosteropidae</taxon>
        <taxon>Hypocryptadius</taxon>
    </lineage>
</organism>
<keyword evidence="1" id="KW-1017">Isopeptide bond</keyword>
<comment type="caution">
    <text evidence="8">The sequence shown here is derived from an EMBL/GenBank/DDBJ whole genome shotgun (WGS) entry which is preliminary data.</text>
</comment>
<keyword evidence="5" id="KW-0391">Immunity</keyword>
<feature type="compositionally biased region" description="Polar residues" evidence="6">
    <location>
        <begin position="117"/>
        <end position="128"/>
    </location>
</feature>
<feature type="non-terminal residue" evidence="8">
    <location>
        <position position="362"/>
    </location>
</feature>
<evidence type="ECO:0000259" key="7">
    <source>
        <dbReference type="Pfam" id="PF16739"/>
    </source>
</evidence>
<feature type="region of interest" description="Disordered" evidence="6">
    <location>
        <begin position="260"/>
        <end position="338"/>
    </location>
</feature>
<dbReference type="Pfam" id="PF16739">
    <property type="entry name" value="CARD_2"/>
    <property type="match status" value="1"/>
</dbReference>
<evidence type="ECO:0000256" key="3">
    <source>
        <dbReference type="ARBA" id="ARBA00022588"/>
    </source>
</evidence>
<keyword evidence="2" id="KW-0597">Phosphoprotein</keyword>
<evidence type="ECO:0000256" key="1">
    <source>
        <dbReference type="ARBA" id="ARBA00022499"/>
    </source>
</evidence>